<evidence type="ECO:0000256" key="6">
    <source>
        <dbReference type="ARBA" id="ARBA00023002"/>
    </source>
</evidence>
<evidence type="ECO:0000256" key="2">
    <source>
        <dbReference type="ARBA" id="ARBA00005179"/>
    </source>
</evidence>
<dbReference type="InterPro" id="IPR017972">
    <property type="entry name" value="Cyt_P450_CS"/>
</dbReference>
<feature type="chain" id="PRO_5006059368" evidence="11">
    <location>
        <begin position="25"/>
        <end position="527"/>
    </location>
</feature>
<dbReference type="Pfam" id="PF00067">
    <property type="entry name" value="p450"/>
    <property type="match status" value="1"/>
</dbReference>
<evidence type="ECO:0000313" key="12">
    <source>
        <dbReference type="EMBL" id="CEH12512.1"/>
    </source>
</evidence>
<dbReference type="PANTHER" id="PTHR46300:SF1">
    <property type="entry name" value="P450, PUTATIVE (EUROFUNG)-RELATED"/>
    <property type="match status" value="1"/>
</dbReference>
<evidence type="ECO:0000256" key="10">
    <source>
        <dbReference type="RuleBase" id="RU000461"/>
    </source>
</evidence>
<keyword evidence="5 9" id="KW-0479">Metal-binding</keyword>
<name>A0A0P1BAU6_9BASI</name>
<dbReference type="InterPro" id="IPR002401">
    <property type="entry name" value="Cyt_P450_E_grp-I"/>
</dbReference>
<dbReference type="InterPro" id="IPR050364">
    <property type="entry name" value="Cytochrome_P450_fung"/>
</dbReference>
<evidence type="ECO:0000256" key="5">
    <source>
        <dbReference type="ARBA" id="ARBA00022723"/>
    </source>
</evidence>
<proteinExistence type="inferred from homology"/>
<dbReference type="GO" id="GO:0004497">
    <property type="term" value="F:monooxygenase activity"/>
    <property type="evidence" value="ECO:0007669"/>
    <property type="project" value="UniProtKB-KW"/>
</dbReference>
<dbReference type="InterPro" id="IPR036396">
    <property type="entry name" value="Cyt_P450_sf"/>
</dbReference>
<dbReference type="OrthoDB" id="1055148at2759"/>
<accession>A0A0P1BAU6</accession>
<dbReference type="SUPFAM" id="SSF48264">
    <property type="entry name" value="Cytochrome P450"/>
    <property type="match status" value="1"/>
</dbReference>
<evidence type="ECO:0000256" key="3">
    <source>
        <dbReference type="ARBA" id="ARBA00010617"/>
    </source>
</evidence>
<dbReference type="GO" id="GO:0005506">
    <property type="term" value="F:iron ion binding"/>
    <property type="evidence" value="ECO:0007669"/>
    <property type="project" value="InterPro"/>
</dbReference>
<feature type="binding site" description="axial binding residue" evidence="9">
    <location>
        <position position="454"/>
    </location>
    <ligand>
        <name>heme</name>
        <dbReference type="ChEBI" id="CHEBI:30413"/>
    </ligand>
    <ligandPart>
        <name>Fe</name>
        <dbReference type="ChEBI" id="CHEBI:18248"/>
    </ligandPart>
</feature>
<comment type="cofactor">
    <cofactor evidence="1 9">
        <name>heme</name>
        <dbReference type="ChEBI" id="CHEBI:30413"/>
    </cofactor>
</comment>
<dbReference type="Gene3D" id="1.10.630.10">
    <property type="entry name" value="Cytochrome P450"/>
    <property type="match status" value="1"/>
</dbReference>
<dbReference type="PANTHER" id="PTHR46300">
    <property type="entry name" value="P450, PUTATIVE (EUROFUNG)-RELATED-RELATED"/>
    <property type="match status" value="1"/>
</dbReference>
<keyword evidence="6 10" id="KW-0560">Oxidoreductase</keyword>
<evidence type="ECO:0000256" key="9">
    <source>
        <dbReference type="PIRSR" id="PIRSR602401-1"/>
    </source>
</evidence>
<feature type="signal peptide" evidence="11">
    <location>
        <begin position="1"/>
        <end position="24"/>
    </location>
</feature>
<evidence type="ECO:0000256" key="11">
    <source>
        <dbReference type="SAM" id="SignalP"/>
    </source>
</evidence>
<organism evidence="12 13">
    <name type="scientific">Ceraceosorus bombacis</name>
    <dbReference type="NCBI Taxonomy" id="401625"/>
    <lineage>
        <taxon>Eukaryota</taxon>
        <taxon>Fungi</taxon>
        <taxon>Dikarya</taxon>
        <taxon>Basidiomycota</taxon>
        <taxon>Ustilaginomycotina</taxon>
        <taxon>Exobasidiomycetes</taxon>
        <taxon>Ceraceosorales</taxon>
        <taxon>Ceraceosoraceae</taxon>
        <taxon>Ceraceosorus</taxon>
    </lineage>
</organism>
<sequence>MFIAGLPIAIVAAILLATAPVSLTALKRDGDLPPIVEELSHRNVPYRWRAWAEASKKYGDVFRVADGSEVQVVLNSAKAAVELLDRRADIYSCRPRLVMAWQMASEELGITFAPHGPLFRQHRRVLTPAFSSKAVRGYEGAITAETKLLLRGYLDAHKGLSIANDAPKHSHGVEEQNKTPTHFLLCQKFAASLIMRIVYGRAVSSLQDEDLKTINECNERFFRLAGTRTAVDRYPFLAHIPRILSPWGRAAKACFDAEIGLFRKQLERLELLPEEQKSGRVAQQAIELGKKYSLTRDQIAYLAGSMYGAGSETTAQAMLVILMALALYPVYARRAQKEIDDCIEAGSFPAMHDLDGSRLAFSKAIVQEAMRWRPFVASGAPHRLTKDDVYRGWRIPKGTTVFGNTHAIYHDPEVWVRPDEFLPDRHLPRSDLRREAEFSARRTPFSFGFGRRMCPGHELATRALEYTLVCTLWAFDVLPPSALEPQIDTCAFTDSLGSYPKPFFCHVAPRNPQSIAALEAFLERDHS</sequence>
<evidence type="ECO:0000256" key="8">
    <source>
        <dbReference type="ARBA" id="ARBA00023033"/>
    </source>
</evidence>
<evidence type="ECO:0000256" key="7">
    <source>
        <dbReference type="ARBA" id="ARBA00023004"/>
    </source>
</evidence>
<evidence type="ECO:0000313" key="13">
    <source>
        <dbReference type="Proteomes" id="UP000054845"/>
    </source>
</evidence>
<evidence type="ECO:0000256" key="1">
    <source>
        <dbReference type="ARBA" id="ARBA00001971"/>
    </source>
</evidence>
<keyword evidence="8 10" id="KW-0503">Monooxygenase</keyword>
<evidence type="ECO:0000256" key="4">
    <source>
        <dbReference type="ARBA" id="ARBA00022617"/>
    </source>
</evidence>
<dbReference type="Proteomes" id="UP000054845">
    <property type="component" value="Unassembled WGS sequence"/>
</dbReference>
<keyword evidence="4 9" id="KW-0349">Heme</keyword>
<dbReference type="PRINTS" id="PR00463">
    <property type="entry name" value="EP450I"/>
</dbReference>
<keyword evidence="11" id="KW-0732">Signal</keyword>
<dbReference type="PROSITE" id="PS00086">
    <property type="entry name" value="CYTOCHROME_P450"/>
    <property type="match status" value="1"/>
</dbReference>
<dbReference type="GO" id="GO:0020037">
    <property type="term" value="F:heme binding"/>
    <property type="evidence" value="ECO:0007669"/>
    <property type="project" value="InterPro"/>
</dbReference>
<dbReference type="GO" id="GO:0016705">
    <property type="term" value="F:oxidoreductase activity, acting on paired donors, with incorporation or reduction of molecular oxygen"/>
    <property type="evidence" value="ECO:0007669"/>
    <property type="project" value="InterPro"/>
</dbReference>
<dbReference type="AlphaFoldDB" id="A0A0P1BAU6"/>
<keyword evidence="13" id="KW-1185">Reference proteome</keyword>
<keyword evidence="7 9" id="KW-0408">Iron</keyword>
<dbReference type="STRING" id="401625.A0A0P1BAU6"/>
<reference evidence="12 13" key="1">
    <citation type="submission" date="2014-09" db="EMBL/GenBank/DDBJ databases">
        <authorList>
            <person name="Magalhaes I.L.F."/>
            <person name="Oliveira U."/>
            <person name="Santos F.R."/>
            <person name="Vidigal T.H.D.A."/>
            <person name="Brescovit A.D."/>
            <person name="Santos A.J."/>
        </authorList>
    </citation>
    <scope>NUCLEOTIDE SEQUENCE [LARGE SCALE GENOMIC DNA]</scope>
</reference>
<dbReference type="PRINTS" id="PR00385">
    <property type="entry name" value="P450"/>
</dbReference>
<dbReference type="InterPro" id="IPR001128">
    <property type="entry name" value="Cyt_P450"/>
</dbReference>
<comment type="pathway">
    <text evidence="2">Secondary metabolite biosynthesis.</text>
</comment>
<comment type="similarity">
    <text evidence="3 10">Belongs to the cytochrome P450 family.</text>
</comment>
<dbReference type="EMBL" id="CCYA01000152">
    <property type="protein sequence ID" value="CEH12512.1"/>
    <property type="molecule type" value="Genomic_DNA"/>
</dbReference>
<protein>
    <submittedName>
        <fullName evidence="12">Cytochrome P450 CYP2 subfamily</fullName>
    </submittedName>
</protein>